<evidence type="ECO:0000313" key="1">
    <source>
        <dbReference type="EMBL" id="KIJ42257.1"/>
    </source>
</evidence>
<dbReference type="OrthoDB" id="2405412at2759"/>
<dbReference type="AlphaFoldDB" id="A0A0C9VKP5"/>
<organism evidence="1 2">
    <name type="scientific">Sphaerobolus stellatus (strain SS14)</name>
    <dbReference type="NCBI Taxonomy" id="990650"/>
    <lineage>
        <taxon>Eukaryota</taxon>
        <taxon>Fungi</taxon>
        <taxon>Dikarya</taxon>
        <taxon>Basidiomycota</taxon>
        <taxon>Agaricomycotina</taxon>
        <taxon>Agaricomycetes</taxon>
        <taxon>Phallomycetidae</taxon>
        <taxon>Geastrales</taxon>
        <taxon>Sphaerobolaceae</taxon>
        <taxon>Sphaerobolus</taxon>
    </lineage>
</organism>
<dbReference type="EMBL" id="KN837131">
    <property type="protein sequence ID" value="KIJ42257.1"/>
    <property type="molecule type" value="Genomic_DNA"/>
</dbReference>
<gene>
    <name evidence="1" type="ORF">M422DRAFT_171270</name>
</gene>
<accession>A0A0C9VKP5</accession>
<sequence length="90" mass="10152">RYQRVAYLECVLGQSSFTPGRMVSLNIISSPILGQFPAIISFDQYLFCPQDHHSPSYGNLFRRIILAVPHLAQLLPIIFPGPPPWCRNIG</sequence>
<evidence type="ECO:0000313" key="2">
    <source>
        <dbReference type="Proteomes" id="UP000054279"/>
    </source>
</evidence>
<protein>
    <submittedName>
        <fullName evidence="1">Uncharacterized protein</fullName>
    </submittedName>
</protein>
<name>A0A0C9VKP5_SPHS4</name>
<feature type="non-terminal residue" evidence="1">
    <location>
        <position position="1"/>
    </location>
</feature>
<proteinExistence type="predicted"/>
<reference evidence="1 2" key="1">
    <citation type="submission" date="2014-06" db="EMBL/GenBank/DDBJ databases">
        <title>Evolutionary Origins and Diversification of the Mycorrhizal Mutualists.</title>
        <authorList>
            <consortium name="DOE Joint Genome Institute"/>
            <consortium name="Mycorrhizal Genomics Consortium"/>
            <person name="Kohler A."/>
            <person name="Kuo A."/>
            <person name="Nagy L.G."/>
            <person name="Floudas D."/>
            <person name="Copeland A."/>
            <person name="Barry K.W."/>
            <person name="Cichocki N."/>
            <person name="Veneault-Fourrey C."/>
            <person name="LaButti K."/>
            <person name="Lindquist E.A."/>
            <person name="Lipzen A."/>
            <person name="Lundell T."/>
            <person name="Morin E."/>
            <person name="Murat C."/>
            <person name="Riley R."/>
            <person name="Ohm R."/>
            <person name="Sun H."/>
            <person name="Tunlid A."/>
            <person name="Henrissat B."/>
            <person name="Grigoriev I.V."/>
            <person name="Hibbett D.S."/>
            <person name="Martin F."/>
        </authorList>
    </citation>
    <scope>NUCLEOTIDE SEQUENCE [LARGE SCALE GENOMIC DNA]</scope>
    <source>
        <strain evidence="1 2">SS14</strain>
    </source>
</reference>
<dbReference type="Proteomes" id="UP000054279">
    <property type="component" value="Unassembled WGS sequence"/>
</dbReference>
<keyword evidence="2" id="KW-1185">Reference proteome</keyword>
<dbReference type="HOGENOM" id="CLU_2446819_0_0_1"/>